<keyword evidence="3" id="KW-1185">Reference proteome</keyword>
<evidence type="ECO:0000313" key="3">
    <source>
        <dbReference type="Proteomes" id="UP001187192"/>
    </source>
</evidence>
<name>A0AA88AA78_FICCA</name>
<evidence type="ECO:0000313" key="2">
    <source>
        <dbReference type="EMBL" id="GMN40096.1"/>
    </source>
</evidence>
<reference evidence="2" key="1">
    <citation type="submission" date="2023-07" db="EMBL/GenBank/DDBJ databases">
        <title>draft genome sequence of fig (Ficus carica).</title>
        <authorList>
            <person name="Takahashi T."/>
            <person name="Nishimura K."/>
        </authorList>
    </citation>
    <scope>NUCLEOTIDE SEQUENCE</scope>
</reference>
<organism evidence="2 3">
    <name type="scientific">Ficus carica</name>
    <name type="common">Common fig</name>
    <dbReference type="NCBI Taxonomy" id="3494"/>
    <lineage>
        <taxon>Eukaryota</taxon>
        <taxon>Viridiplantae</taxon>
        <taxon>Streptophyta</taxon>
        <taxon>Embryophyta</taxon>
        <taxon>Tracheophyta</taxon>
        <taxon>Spermatophyta</taxon>
        <taxon>Magnoliopsida</taxon>
        <taxon>eudicotyledons</taxon>
        <taxon>Gunneridae</taxon>
        <taxon>Pentapetalae</taxon>
        <taxon>rosids</taxon>
        <taxon>fabids</taxon>
        <taxon>Rosales</taxon>
        <taxon>Moraceae</taxon>
        <taxon>Ficeae</taxon>
        <taxon>Ficus</taxon>
    </lineage>
</organism>
<dbReference type="Proteomes" id="UP001187192">
    <property type="component" value="Unassembled WGS sequence"/>
</dbReference>
<dbReference type="EMBL" id="BTGU01000010">
    <property type="protein sequence ID" value="GMN40096.1"/>
    <property type="molecule type" value="Genomic_DNA"/>
</dbReference>
<sequence length="132" mass="14778">MHLTHPNLAGLPSPPSQGTPADGAVPAKKKKDNSDQQRDSRHLRSSRRSSNFPDDGERKQRLRSTHALEPSRAISSPSRSGGGHNPLAFEIQLRNSRGDGRRSFATADDDERAWVRSRSTRNRDLVIFRERS</sequence>
<comment type="caution">
    <text evidence="2">The sequence shown here is derived from an EMBL/GenBank/DDBJ whole genome shotgun (WGS) entry which is preliminary data.</text>
</comment>
<gene>
    <name evidence="2" type="ORF">TIFTF001_009320</name>
</gene>
<accession>A0AA88AA78</accession>
<dbReference type="AlphaFoldDB" id="A0AA88AA78"/>
<proteinExistence type="predicted"/>
<feature type="region of interest" description="Disordered" evidence="1">
    <location>
        <begin position="1"/>
        <end position="88"/>
    </location>
</feature>
<feature type="compositionally biased region" description="Basic and acidic residues" evidence="1">
    <location>
        <begin position="32"/>
        <end position="42"/>
    </location>
</feature>
<evidence type="ECO:0000256" key="1">
    <source>
        <dbReference type="SAM" id="MobiDB-lite"/>
    </source>
</evidence>
<protein>
    <submittedName>
        <fullName evidence="2">Uncharacterized protein</fullName>
    </submittedName>
</protein>